<feature type="transmembrane region" description="Helical" evidence="12">
    <location>
        <begin position="268"/>
        <end position="289"/>
    </location>
</feature>
<evidence type="ECO:0000313" key="13">
    <source>
        <dbReference type="EMBL" id="CAL4102282.1"/>
    </source>
</evidence>
<keyword evidence="6" id="KW-0303">Gap junction</keyword>
<dbReference type="PROSITE" id="PS51013">
    <property type="entry name" value="PANNEXIN"/>
    <property type="match status" value="1"/>
</dbReference>
<evidence type="ECO:0000256" key="4">
    <source>
        <dbReference type="ARBA" id="ARBA00022475"/>
    </source>
</evidence>
<evidence type="ECO:0000313" key="14">
    <source>
        <dbReference type="Proteomes" id="UP001497623"/>
    </source>
</evidence>
<dbReference type="Proteomes" id="UP001497623">
    <property type="component" value="Unassembled WGS sequence"/>
</dbReference>
<keyword evidence="3 12" id="KW-0813">Transport</keyword>
<dbReference type="GO" id="GO:0005886">
    <property type="term" value="C:plasma membrane"/>
    <property type="evidence" value="ECO:0007669"/>
    <property type="project" value="UniProtKB-SubCell"/>
</dbReference>
<evidence type="ECO:0000256" key="5">
    <source>
        <dbReference type="ARBA" id="ARBA00022692"/>
    </source>
</evidence>
<evidence type="ECO:0000256" key="2">
    <source>
        <dbReference type="ARBA" id="ARBA00004651"/>
    </source>
</evidence>
<keyword evidence="7" id="KW-0965">Cell junction</keyword>
<dbReference type="InterPro" id="IPR000990">
    <property type="entry name" value="Innexin"/>
</dbReference>
<dbReference type="GO" id="GO:0005921">
    <property type="term" value="C:gap junction"/>
    <property type="evidence" value="ECO:0007669"/>
    <property type="project" value="UniProtKB-SubCell"/>
</dbReference>
<dbReference type="PANTHER" id="PTHR11893">
    <property type="entry name" value="INNEXIN"/>
    <property type="match status" value="1"/>
</dbReference>
<evidence type="ECO:0000256" key="11">
    <source>
        <dbReference type="ARBA" id="ARBA00023303"/>
    </source>
</evidence>
<keyword evidence="5 12" id="KW-0812">Transmembrane</keyword>
<proteinExistence type="inferred from homology"/>
<keyword evidence="9 12" id="KW-0406">Ion transport</keyword>
<gene>
    <name evidence="12" type="primary">inx</name>
    <name evidence="13" type="ORF">MNOR_LOCUS17262</name>
</gene>
<dbReference type="GO" id="GO:0007602">
    <property type="term" value="P:phototransduction"/>
    <property type="evidence" value="ECO:0007669"/>
    <property type="project" value="TreeGrafter"/>
</dbReference>
<keyword evidence="14" id="KW-1185">Reference proteome</keyword>
<protein>
    <recommendedName>
        <fullName evidence="12">Innexin</fullName>
    </recommendedName>
</protein>
<comment type="caution">
    <text evidence="13">The sequence shown here is derived from an EMBL/GenBank/DDBJ whole genome shotgun (WGS) entry which is preliminary data.</text>
</comment>
<name>A0AAV2QVB9_MEGNR</name>
<keyword evidence="4" id="KW-1003">Cell membrane</keyword>
<dbReference type="PANTHER" id="PTHR11893:SF37">
    <property type="entry name" value="INNEXIN INX3"/>
    <property type="match status" value="1"/>
</dbReference>
<evidence type="ECO:0000256" key="7">
    <source>
        <dbReference type="ARBA" id="ARBA00022949"/>
    </source>
</evidence>
<comment type="function">
    <text evidence="12">Structural component of the gap junctions.</text>
</comment>
<dbReference type="AlphaFoldDB" id="A0AAV2QVB9"/>
<evidence type="ECO:0000256" key="12">
    <source>
        <dbReference type="RuleBase" id="RU010713"/>
    </source>
</evidence>
<reference evidence="13 14" key="1">
    <citation type="submission" date="2024-05" db="EMBL/GenBank/DDBJ databases">
        <authorList>
            <person name="Wallberg A."/>
        </authorList>
    </citation>
    <scope>NUCLEOTIDE SEQUENCE [LARGE SCALE GENOMIC DNA]</scope>
</reference>
<accession>A0AAV2QVB9</accession>
<organism evidence="13 14">
    <name type="scientific">Meganyctiphanes norvegica</name>
    <name type="common">Northern krill</name>
    <name type="synonym">Thysanopoda norvegica</name>
    <dbReference type="NCBI Taxonomy" id="48144"/>
    <lineage>
        <taxon>Eukaryota</taxon>
        <taxon>Metazoa</taxon>
        <taxon>Ecdysozoa</taxon>
        <taxon>Arthropoda</taxon>
        <taxon>Crustacea</taxon>
        <taxon>Multicrustacea</taxon>
        <taxon>Malacostraca</taxon>
        <taxon>Eumalacostraca</taxon>
        <taxon>Eucarida</taxon>
        <taxon>Euphausiacea</taxon>
        <taxon>Euphausiidae</taxon>
        <taxon>Meganyctiphanes</taxon>
    </lineage>
</organism>
<sequence length="372" mass="42800">MPVVNLVGSLAGLLKYHGKTIIDSSVFRLHYRWTSSMLFLACVILTCTEIIGSKFGCMGTDMKKADDWSLNYCWITSTYTLDIVGIKEEMKENEDKRYTPEAHEKVYHSYYQWVPFVLFGMGCFFYLPHIIWKLMEGKRVEKLLQGLNRNSILAQSTEKVENIVKYIQASKGLNGHYFYYYMGTEVLNLVNVVVQMCLLDKFIGGQFWQYGIKSLVNLLGDETQRQDPMINTFPRITKCKFSHYGTSGTIEHHDLMCLLPQNILNEKIFLIIWLWFVILTTITASYVVMRLVLLLTPILNEQLPENLRLTNNDNSYDIQNCEERMELQSIGATSNSVPLVPGTMSFGDSCLLELLQENLDYATFQAILKGLQ</sequence>
<dbReference type="EMBL" id="CAXKWB010011769">
    <property type="protein sequence ID" value="CAL4102282.1"/>
    <property type="molecule type" value="Genomic_DNA"/>
</dbReference>
<evidence type="ECO:0000256" key="8">
    <source>
        <dbReference type="ARBA" id="ARBA00022989"/>
    </source>
</evidence>
<keyword evidence="11 12" id="KW-0407">Ion channel</keyword>
<feature type="transmembrane region" description="Helical" evidence="12">
    <location>
        <begin position="110"/>
        <end position="132"/>
    </location>
</feature>
<keyword evidence="8 12" id="KW-1133">Transmembrane helix</keyword>
<dbReference type="GO" id="GO:0034220">
    <property type="term" value="P:monoatomic ion transmembrane transport"/>
    <property type="evidence" value="ECO:0007669"/>
    <property type="project" value="UniProtKB-KW"/>
</dbReference>
<evidence type="ECO:0000256" key="9">
    <source>
        <dbReference type="ARBA" id="ARBA00023065"/>
    </source>
</evidence>
<evidence type="ECO:0000256" key="3">
    <source>
        <dbReference type="ARBA" id="ARBA00022448"/>
    </source>
</evidence>
<comment type="caution">
    <text evidence="12">Lacks conserved residue(s) required for the propagation of feature annotation.</text>
</comment>
<dbReference type="PRINTS" id="PR01262">
    <property type="entry name" value="INNEXIN"/>
</dbReference>
<evidence type="ECO:0000256" key="6">
    <source>
        <dbReference type="ARBA" id="ARBA00022868"/>
    </source>
</evidence>
<feature type="transmembrane region" description="Helical" evidence="12">
    <location>
        <begin position="37"/>
        <end position="56"/>
    </location>
</feature>
<comment type="similarity">
    <text evidence="12">Belongs to the pannexin family.</text>
</comment>
<dbReference type="GO" id="GO:0005243">
    <property type="term" value="F:gap junction channel activity"/>
    <property type="evidence" value="ECO:0007669"/>
    <property type="project" value="TreeGrafter"/>
</dbReference>
<comment type="subcellular location">
    <subcellularLocation>
        <location evidence="1">Cell junction</location>
        <location evidence="1">Gap junction</location>
    </subcellularLocation>
    <subcellularLocation>
        <location evidence="2 12">Cell membrane</location>
        <topology evidence="2 12">Multi-pass membrane protein</topology>
    </subcellularLocation>
</comment>
<evidence type="ECO:0000256" key="1">
    <source>
        <dbReference type="ARBA" id="ARBA00004610"/>
    </source>
</evidence>
<dbReference type="Pfam" id="PF00876">
    <property type="entry name" value="Innexin"/>
    <property type="match status" value="1"/>
</dbReference>
<evidence type="ECO:0000256" key="10">
    <source>
        <dbReference type="ARBA" id="ARBA00023136"/>
    </source>
</evidence>
<keyword evidence="10 12" id="KW-0472">Membrane</keyword>